<keyword evidence="1" id="KW-0547">Nucleotide-binding</keyword>
<dbReference type="Pfam" id="PF12705">
    <property type="entry name" value="PDDEXK_1"/>
    <property type="match status" value="1"/>
</dbReference>
<sequence length="204" mass="24201">MNNVTNTSNKYFAFDKSIHNTLAEFNKIYAEKDRTLKKLLELLDKNWVSDGYLSPKEENKFKLRGFTMLTNYFANPLDVGQDTFIINKILRKKVSKNLVLTAKLDKVYERTDGDFEIIDYKTGRVINHTENFNLNIRSVTYMLLIEQKLGIFPKFLSYYYLSYNKKFTHVITKTDIENLPIFINDFIAKQSIENRFYREILNKL</sequence>
<comment type="caution">
    <text evidence="9">The sequence shown here is derived from an EMBL/GenBank/DDBJ whole genome shotgun (WGS) entry which is preliminary data.</text>
</comment>
<dbReference type="Gene3D" id="3.90.320.10">
    <property type="match status" value="1"/>
</dbReference>
<keyword evidence="7" id="KW-0234">DNA repair</keyword>
<gene>
    <name evidence="9" type="ORF">OXH55_08415</name>
</gene>
<keyword evidence="10" id="KW-1185">Reference proteome</keyword>
<evidence type="ECO:0000313" key="9">
    <source>
        <dbReference type="EMBL" id="MCY6370653.1"/>
    </source>
</evidence>
<name>A0ABT4CNX9_9CLOT</name>
<keyword evidence="2" id="KW-0227">DNA damage</keyword>
<dbReference type="EMBL" id="JAPQES010000002">
    <property type="protein sequence ID" value="MCY6370653.1"/>
    <property type="molecule type" value="Genomic_DNA"/>
</dbReference>
<dbReference type="InterPro" id="IPR038726">
    <property type="entry name" value="PDDEXK_AddAB-type"/>
</dbReference>
<dbReference type="Proteomes" id="UP001079657">
    <property type="component" value="Unassembled WGS sequence"/>
</dbReference>
<organism evidence="9 10">
    <name type="scientific">Clostridium ganghwense</name>
    <dbReference type="NCBI Taxonomy" id="312089"/>
    <lineage>
        <taxon>Bacteria</taxon>
        <taxon>Bacillati</taxon>
        <taxon>Bacillota</taxon>
        <taxon>Clostridia</taxon>
        <taxon>Eubacteriales</taxon>
        <taxon>Clostridiaceae</taxon>
        <taxon>Clostridium</taxon>
    </lineage>
</organism>
<reference evidence="9" key="1">
    <citation type="submission" date="2022-12" db="EMBL/GenBank/DDBJ databases">
        <authorList>
            <person name="Wang J."/>
        </authorList>
    </citation>
    <scope>NUCLEOTIDE SEQUENCE</scope>
    <source>
        <strain evidence="9">HY-42-06</strain>
    </source>
</reference>
<evidence type="ECO:0000256" key="2">
    <source>
        <dbReference type="ARBA" id="ARBA00022763"/>
    </source>
</evidence>
<evidence type="ECO:0000256" key="3">
    <source>
        <dbReference type="ARBA" id="ARBA00022801"/>
    </source>
</evidence>
<keyword evidence="3" id="KW-0378">Hydrolase</keyword>
<evidence type="ECO:0000256" key="4">
    <source>
        <dbReference type="ARBA" id="ARBA00022806"/>
    </source>
</evidence>
<evidence type="ECO:0000313" key="10">
    <source>
        <dbReference type="Proteomes" id="UP001079657"/>
    </source>
</evidence>
<evidence type="ECO:0000256" key="5">
    <source>
        <dbReference type="ARBA" id="ARBA00022840"/>
    </source>
</evidence>
<keyword evidence="6" id="KW-0238">DNA-binding</keyword>
<proteinExistence type="predicted"/>
<accession>A0ABT4CNX9</accession>
<dbReference type="RefSeq" id="WP_268049427.1">
    <property type="nucleotide sequence ID" value="NZ_JAPQES010000002.1"/>
</dbReference>
<protein>
    <submittedName>
        <fullName evidence="9">PD-(D/E)XK nuclease family protein</fullName>
    </submittedName>
</protein>
<evidence type="ECO:0000259" key="8">
    <source>
        <dbReference type="Pfam" id="PF12705"/>
    </source>
</evidence>
<keyword evidence="4" id="KW-0347">Helicase</keyword>
<dbReference type="InterPro" id="IPR011604">
    <property type="entry name" value="PDDEXK-like_dom_sf"/>
</dbReference>
<keyword evidence="5" id="KW-0067">ATP-binding</keyword>
<feature type="domain" description="PD-(D/E)XK endonuclease-like" evidence="8">
    <location>
        <begin position="18"/>
        <end position="161"/>
    </location>
</feature>
<evidence type="ECO:0000256" key="7">
    <source>
        <dbReference type="ARBA" id="ARBA00023204"/>
    </source>
</evidence>
<evidence type="ECO:0000256" key="6">
    <source>
        <dbReference type="ARBA" id="ARBA00023125"/>
    </source>
</evidence>
<evidence type="ECO:0000256" key="1">
    <source>
        <dbReference type="ARBA" id="ARBA00022741"/>
    </source>
</evidence>